<evidence type="ECO:0000313" key="2">
    <source>
        <dbReference type="EMBL" id="KAF7804802.1"/>
    </source>
</evidence>
<dbReference type="Proteomes" id="UP000634136">
    <property type="component" value="Unassembled WGS sequence"/>
</dbReference>
<dbReference type="PANTHER" id="PTHR35726">
    <property type="entry name" value="GLUTAMIC ACID-RICH PROTEIN-LIKE"/>
    <property type="match status" value="1"/>
</dbReference>
<organism evidence="2 3">
    <name type="scientific">Senna tora</name>
    <dbReference type="NCBI Taxonomy" id="362788"/>
    <lineage>
        <taxon>Eukaryota</taxon>
        <taxon>Viridiplantae</taxon>
        <taxon>Streptophyta</taxon>
        <taxon>Embryophyta</taxon>
        <taxon>Tracheophyta</taxon>
        <taxon>Spermatophyta</taxon>
        <taxon>Magnoliopsida</taxon>
        <taxon>eudicotyledons</taxon>
        <taxon>Gunneridae</taxon>
        <taxon>Pentapetalae</taxon>
        <taxon>rosids</taxon>
        <taxon>fabids</taxon>
        <taxon>Fabales</taxon>
        <taxon>Fabaceae</taxon>
        <taxon>Caesalpinioideae</taxon>
        <taxon>Cassia clade</taxon>
        <taxon>Senna</taxon>
    </lineage>
</organism>
<dbReference type="PANTHER" id="PTHR35726:SF4">
    <property type="entry name" value="GLUTAMIC ACID-RICH PROTEIN-LIKE"/>
    <property type="match status" value="1"/>
</dbReference>
<evidence type="ECO:0000256" key="1">
    <source>
        <dbReference type="SAM" id="MobiDB-lite"/>
    </source>
</evidence>
<protein>
    <submittedName>
        <fullName evidence="2">Phosphopantothenoylcysteine decarboxylase subunit VHS3</fullName>
    </submittedName>
</protein>
<name>A0A834W0L4_9FABA</name>
<sequence length="168" mass="19165">MSSHCRQSLLEERMLPLPLSHIQYLLLHQGRLMDMKQSVDVSRFMLLEATGDSEADCDLIARLHHDDDDDDDDAQSCSYDGSDESDTQNFNLGYGSCDPDFNNDAEKKKDGGEEEEEEEEKACVYYGSSYCDDGDEEVQKHQNSSDSGQHLMDEMEKNRRFWEACLAS</sequence>
<accession>A0A834W0L4</accession>
<proteinExistence type="predicted"/>
<reference evidence="2" key="1">
    <citation type="submission" date="2020-09" db="EMBL/GenBank/DDBJ databases">
        <title>Genome-Enabled Discovery of Anthraquinone Biosynthesis in Senna tora.</title>
        <authorList>
            <person name="Kang S.-H."/>
            <person name="Pandey R.P."/>
            <person name="Lee C.-M."/>
            <person name="Sim J.-S."/>
            <person name="Jeong J.-T."/>
            <person name="Choi B.-S."/>
            <person name="Jung M."/>
            <person name="Ginzburg D."/>
            <person name="Zhao K."/>
            <person name="Won S.Y."/>
            <person name="Oh T.-J."/>
            <person name="Yu Y."/>
            <person name="Kim N.-H."/>
            <person name="Lee O.R."/>
            <person name="Lee T.-H."/>
            <person name="Bashyal P."/>
            <person name="Kim T.-S."/>
            <person name="Lee W.-H."/>
            <person name="Kawkins C."/>
            <person name="Kim C.-K."/>
            <person name="Kim J.S."/>
            <person name="Ahn B.O."/>
            <person name="Rhee S.Y."/>
            <person name="Sohng J.K."/>
        </authorList>
    </citation>
    <scope>NUCLEOTIDE SEQUENCE</scope>
    <source>
        <tissue evidence="2">Leaf</tissue>
    </source>
</reference>
<dbReference type="OrthoDB" id="1077311at2759"/>
<gene>
    <name evidence="2" type="ORF">G2W53_043913</name>
</gene>
<evidence type="ECO:0000313" key="3">
    <source>
        <dbReference type="Proteomes" id="UP000634136"/>
    </source>
</evidence>
<comment type="caution">
    <text evidence="2">The sequence shown here is derived from an EMBL/GenBank/DDBJ whole genome shotgun (WGS) entry which is preliminary data.</text>
</comment>
<dbReference type="AlphaFoldDB" id="A0A834W0L4"/>
<dbReference type="EMBL" id="JAAIUW010000013">
    <property type="protein sequence ID" value="KAF7804802.1"/>
    <property type="molecule type" value="Genomic_DNA"/>
</dbReference>
<feature type="region of interest" description="Disordered" evidence="1">
    <location>
        <begin position="64"/>
        <end position="122"/>
    </location>
</feature>
<keyword evidence="3" id="KW-1185">Reference proteome</keyword>